<dbReference type="GO" id="GO:0003677">
    <property type="term" value="F:DNA binding"/>
    <property type="evidence" value="ECO:0007669"/>
    <property type="project" value="UniProtKB-UniRule"/>
</dbReference>
<dbReference type="SUPFAM" id="SSF46689">
    <property type="entry name" value="Homeodomain-like"/>
    <property type="match status" value="1"/>
</dbReference>
<keyword evidence="2 4" id="KW-0238">DNA-binding</keyword>
<organism evidence="6 7">
    <name type="scientific">Pedobacter chinensis</name>
    <dbReference type="NCBI Taxonomy" id="2282421"/>
    <lineage>
        <taxon>Bacteria</taxon>
        <taxon>Pseudomonadati</taxon>
        <taxon>Bacteroidota</taxon>
        <taxon>Sphingobacteriia</taxon>
        <taxon>Sphingobacteriales</taxon>
        <taxon>Sphingobacteriaceae</taxon>
        <taxon>Pedobacter</taxon>
    </lineage>
</organism>
<name>A0A369PVL7_9SPHI</name>
<dbReference type="PANTHER" id="PTHR47506">
    <property type="entry name" value="TRANSCRIPTIONAL REGULATORY PROTEIN"/>
    <property type="match status" value="1"/>
</dbReference>
<dbReference type="EMBL" id="QPKV01000007">
    <property type="protein sequence ID" value="RDC55275.1"/>
    <property type="molecule type" value="Genomic_DNA"/>
</dbReference>
<dbReference type="Gene3D" id="1.10.10.60">
    <property type="entry name" value="Homeodomain-like"/>
    <property type="match status" value="1"/>
</dbReference>
<dbReference type="AlphaFoldDB" id="A0A369PVL7"/>
<keyword evidence="1" id="KW-0805">Transcription regulation</keyword>
<dbReference type="RefSeq" id="WP_115403972.1">
    <property type="nucleotide sequence ID" value="NZ_QPKV01000007.1"/>
</dbReference>
<proteinExistence type="predicted"/>
<evidence type="ECO:0000259" key="5">
    <source>
        <dbReference type="PROSITE" id="PS50977"/>
    </source>
</evidence>
<sequence>MPRQKEFNYEEKLTVARDIFWKKGYSATSMNDLENAMKINRSSIYLTYGNKHELFIKSLNQYIQNKSKQYSEAVEKGSNPLESVKNIINSVFESAIIETSCLFTNSIYELALADKEVNKILKKQTLSAVEQIETLLDKAKENGSLKTEKSTRALAHFIVSGLASIYYNQILFSDKKLTKQSAEILFRSIIK</sequence>
<feature type="DNA-binding region" description="H-T-H motif" evidence="4">
    <location>
        <begin position="29"/>
        <end position="48"/>
    </location>
</feature>
<accession>A0A369PVL7</accession>
<dbReference type="Gene3D" id="1.10.357.10">
    <property type="entry name" value="Tetracycline Repressor, domain 2"/>
    <property type="match status" value="1"/>
</dbReference>
<gene>
    <name evidence="6" type="ORF">DU508_17010</name>
</gene>
<dbReference type="InterPro" id="IPR009057">
    <property type="entry name" value="Homeodomain-like_sf"/>
</dbReference>
<dbReference type="Proteomes" id="UP000253961">
    <property type="component" value="Unassembled WGS sequence"/>
</dbReference>
<dbReference type="InterPro" id="IPR001647">
    <property type="entry name" value="HTH_TetR"/>
</dbReference>
<keyword evidence="7" id="KW-1185">Reference proteome</keyword>
<dbReference type="PROSITE" id="PS50977">
    <property type="entry name" value="HTH_TETR_2"/>
    <property type="match status" value="1"/>
</dbReference>
<reference evidence="6 7" key="1">
    <citation type="submission" date="2018-07" db="EMBL/GenBank/DDBJ databases">
        <title>Pedobacter sp. nov., isolated from soil.</title>
        <authorList>
            <person name="Zhou L.Y."/>
            <person name="Du Z.J."/>
        </authorList>
    </citation>
    <scope>NUCLEOTIDE SEQUENCE [LARGE SCALE GENOMIC DNA]</scope>
    <source>
        <strain evidence="6 7">JDX94</strain>
    </source>
</reference>
<dbReference type="OrthoDB" id="9795242at2"/>
<protein>
    <submittedName>
        <fullName evidence="6">TetR/AcrR family transcriptional regulator</fullName>
    </submittedName>
</protein>
<keyword evidence="3" id="KW-0804">Transcription</keyword>
<dbReference type="Pfam" id="PF16925">
    <property type="entry name" value="TetR_C_13"/>
    <property type="match status" value="1"/>
</dbReference>
<evidence type="ECO:0000256" key="2">
    <source>
        <dbReference type="ARBA" id="ARBA00023125"/>
    </source>
</evidence>
<dbReference type="InterPro" id="IPR011075">
    <property type="entry name" value="TetR_C"/>
</dbReference>
<evidence type="ECO:0000313" key="7">
    <source>
        <dbReference type="Proteomes" id="UP000253961"/>
    </source>
</evidence>
<dbReference type="SUPFAM" id="SSF48498">
    <property type="entry name" value="Tetracyclin repressor-like, C-terminal domain"/>
    <property type="match status" value="1"/>
</dbReference>
<evidence type="ECO:0000313" key="6">
    <source>
        <dbReference type="EMBL" id="RDC55275.1"/>
    </source>
</evidence>
<dbReference type="InterPro" id="IPR036271">
    <property type="entry name" value="Tet_transcr_reg_TetR-rel_C_sf"/>
</dbReference>
<dbReference type="PANTHER" id="PTHR47506:SF10">
    <property type="entry name" value="TRANSCRIPTIONAL REGULATORY PROTEIN"/>
    <property type="match status" value="1"/>
</dbReference>
<comment type="caution">
    <text evidence="6">The sequence shown here is derived from an EMBL/GenBank/DDBJ whole genome shotgun (WGS) entry which is preliminary data.</text>
</comment>
<dbReference type="Pfam" id="PF00440">
    <property type="entry name" value="TetR_N"/>
    <property type="match status" value="1"/>
</dbReference>
<evidence type="ECO:0000256" key="1">
    <source>
        <dbReference type="ARBA" id="ARBA00023015"/>
    </source>
</evidence>
<evidence type="ECO:0000256" key="4">
    <source>
        <dbReference type="PROSITE-ProRule" id="PRU00335"/>
    </source>
</evidence>
<feature type="domain" description="HTH tetR-type" evidence="5">
    <location>
        <begin position="6"/>
        <end position="66"/>
    </location>
</feature>
<evidence type="ECO:0000256" key="3">
    <source>
        <dbReference type="ARBA" id="ARBA00023163"/>
    </source>
</evidence>